<evidence type="ECO:0000313" key="1">
    <source>
        <dbReference type="EMBL" id="CAF4198283.1"/>
    </source>
</evidence>
<keyword evidence="2" id="KW-1185">Reference proteome</keyword>
<name>A0A820BFX4_9BILA</name>
<dbReference type="AlphaFoldDB" id="A0A820BFX4"/>
<dbReference type="EMBL" id="CAJOBG010006812">
    <property type="protein sequence ID" value="CAF4198283.1"/>
    <property type="molecule type" value="Genomic_DNA"/>
</dbReference>
<sequence>MEIHVKRTVEKEKIIEKRILICDLFLMAHKKLHEEINKRALPKSIISIVSNNHPPANNSKQFYVGQTILALLNDAKLYQGTLIRYGAKNDWLIKFDDNTRQWLPLNRLFLRQEFARITN</sequence>
<protein>
    <submittedName>
        <fullName evidence="1">Uncharacterized protein</fullName>
    </submittedName>
</protein>
<reference evidence="1" key="1">
    <citation type="submission" date="2021-02" db="EMBL/GenBank/DDBJ databases">
        <authorList>
            <person name="Nowell W R."/>
        </authorList>
    </citation>
    <scope>NUCLEOTIDE SEQUENCE</scope>
</reference>
<evidence type="ECO:0000313" key="2">
    <source>
        <dbReference type="Proteomes" id="UP000663866"/>
    </source>
</evidence>
<comment type="caution">
    <text evidence="1">The sequence shown here is derived from an EMBL/GenBank/DDBJ whole genome shotgun (WGS) entry which is preliminary data.</text>
</comment>
<gene>
    <name evidence="1" type="ORF">OVN521_LOCUS26246</name>
</gene>
<accession>A0A820BFX4</accession>
<dbReference type="Proteomes" id="UP000663866">
    <property type="component" value="Unassembled WGS sequence"/>
</dbReference>
<proteinExistence type="predicted"/>
<dbReference type="SUPFAM" id="SSF63748">
    <property type="entry name" value="Tudor/PWWP/MBT"/>
    <property type="match status" value="1"/>
</dbReference>
<dbReference type="Gene3D" id="2.30.30.140">
    <property type="match status" value="1"/>
</dbReference>
<organism evidence="1 2">
    <name type="scientific">Rotaria magnacalcarata</name>
    <dbReference type="NCBI Taxonomy" id="392030"/>
    <lineage>
        <taxon>Eukaryota</taxon>
        <taxon>Metazoa</taxon>
        <taxon>Spiralia</taxon>
        <taxon>Gnathifera</taxon>
        <taxon>Rotifera</taxon>
        <taxon>Eurotatoria</taxon>
        <taxon>Bdelloidea</taxon>
        <taxon>Philodinida</taxon>
        <taxon>Philodinidae</taxon>
        <taxon>Rotaria</taxon>
    </lineage>
</organism>